<reference evidence="1 2" key="1">
    <citation type="journal article" date="2016" name="Nat. Commun.">
        <title>Thousands of microbial genomes shed light on interconnected biogeochemical processes in an aquifer system.</title>
        <authorList>
            <person name="Anantharaman K."/>
            <person name="Brown C.T."/>
            <person name="Hug L.A."/>
            <person name="Sharon I."/>
            <person name="Castelle C.J."/>
            <person name="Probst A.J."/>
            <person name="Thomas B.C."/>
            <person name="Singh A."/>
            <person name="Wilkins M.J."/>
            <person name="Karaoz U."/>
            <person name="Brodie E.L."/>
            <person name="Williams K.H."/>
            <person name="Hubbard S.S."/>
            <person name="Banfield J.F."/>
        </authorList>
    </citation>
    <scope>NUCLEOTIDE SEQUENCE [LARGE SCALE GENOMIC DNA]</scope>
</reference>
<comment type="caution">
    <text evidence="1">The sequence shown here is derived from an EMBL/GenBank/DDBJ whole genome shotgun (WGS) entry which is preliminary data.</text>
</comment>
<dbReference type="EMBL" id="MFSQ01000135">
    <property type="protein sequence ID" value="OGI37933.1"/>
    <property type="molecule type" value="Genomic_DNA"/>
</dbReference>
<proteinExistence type="predicted"/>
<gene>
    <name evidence="1" type="ORF">A2140_01670</name>
</gene>
<dbReference type="STRING" id="1817756.A2140_01670"/>
<dbReference type="AlphaFoldDB" id="A0A1F6SYI8"/>
<dbReference type="Proteomes" id="UP000178379">
    <property type="component" value="Unassembled WGS sequence"/>
</dbReference>
<evidence type="ECO:0000313" key="2">
    <source>
        <dbReference type="Proteomes" id="UP000178379"/>
    </source>
</evidence>
<name>A0A1F6SYI8_9PROT</name>
<accession>A0A1F6SYI8</accession>
<organism evidence="1 2">
    <name type="scientific">Candidatus Muproteobacteria bacterium RBG_16_62_13</name>
    <dbReference type="NCBI Taxonomy" id="1817756"/>
    <lineage>
        <taxon>Bacteria</taxon>
        <taxon>Pseudomonadati</taxon>
        <taxon>Pseudomonadota</taxon>
        <taxon>Candidatus Muproteobacteria</taxon>
    </lineage>
</organism>
<protein>
    <submittedName>
        <fullName evidence="1">Uncharacterized protein</fullName>
    </submittedName>
</protein>
<evidence type="ECO:0000313" key="1">
    <source>
        <dbReference type="EMBL" id="OGI37933.1"/>
    </source>
</evidence>
<sequence>MTRIPLDPETRLINECCVVIYAPRRARDRFPEACVTVCEGEQAARAAADPVAHRHAAVVPGPSRSSEGQMLYYPVRWLDDEGA</sequence>